<dbReference type="EMBL" id="QWLV01000002">
    <property type="protein sequence ID" value="RHW17808.1"/>
    <property type="molecule type" value="Genomic_DNA"/>
</dbReference>
<gene>
    <name evidence="5" type="ORF">D1610_04585</name>
</gene>
<dbReference type="PROSITE" id="PS51257">
    <property type="entry name" value="PROKAR_LIPOPROTEIN"/>
    <property type="match status" value="1"/>
</dbReference>
<dbReference type="Gene3D" id="1.10.287.470">
    <property type="entry name" value="Helix hairpin bin"/>
    <property type="match status" value="1"/>
</dbReference>
<evidence type="ECO:0000256" key="1">
    <source>
        <dbReference type="ARBA" id="ARBA00009477"/>
    </source>
</evidence>
<evidence type="ECO:0000259" key="4">
    <source>
        <dbReference type="Pfam" id="PF25989"/>
    </source>
</evidence>
<dbReference type="Pfam" id="PF25989">
    <property type="entry name" value="YknX_C"/>
    <property type="match status" value="1"/>
</dbReference>
<dbReference type="GO" id="GO:0015562">
    <property type="term" value="F:efflux transmembrane transporter activity"/>
    <property type="evidence" value="ECO:0007669"/>
    <property type="project" value="TreeGrafter"/>
</dbReference>
<dbReference type="Gene3D" id="2.40.50.100">
    <property type="match status" value="1"/>
</dbReference>
<proteinExistence type="inferred from homology"/>
<keyword evidence="2" id="KW-0732">Signal</keyword>
<reference evidence="5 6" key="1">
    <citation type="submission" date="2018-08" db="EMBL/GenBank/DDBJ databases">
        <title>The multiple taxonomic identification of Sphingomonas gilva.</title>
        <authorList>
            <person name="Zhu D."/>
            <person name="Zheng S."/>
        </authorList>
    </citation>
    <scope>NUCLEOTIDE SEQUENCE [LARGE SCALE GENOMIC DNA]</scope>
    <source>
        <strain evidence="5 6">ZDH117</strain>
    </source>
</reference>
<dbReference type="InterPro" id="IPR058637">
    <property type="entry name" value="YknX-like_C"/>
</dbReference>
<dbReference type="Pfam" id="PF25954">
    <property type="entry name" value="Beta-barrel_RND_2"/>
    <property type="match status" value="1"/>
</dbReference>
<evidence type="ECO:0000313" key="5">
    <source>
        <dbReference type="EMBL" id="RHW17808.1"/>
    </source>
</evidence>
<evidence type="ECO:0000259" key="3">
    <source>
        <dbReference type="Pfam" id="PF25954"/>
    </source>
</evidence>
<keyword evidence="6" id="KW-1185">Reference proteome</keyword>
<dbReference type="RefSeq" id="WP_118863000.1">
    <property type="nucleotide sequence ID" value="NZ_QWLV01000002.1"/>
</dbReference>
<organism evidence="5 6">
    <name type="scientific">Sphingomonas gilva</name>
    <dbReference type="NCBI Taxonomy" id="2305907"/>
    <lineage>
        <taxon>Bacteria</taxon>
        <taxon>Pseudomonadati</taxon>
        <taxon>Pseudomonadota</taxon>
        <taxon>Alphaproteobacteria</taxon>
        <taxon>Sphingomonadales</taxon>
        <taxon>Sphingomonadaceae</taxon>
        <taxon>Sphingomonas</taxon>
    </lineage>
</organism>
<feature type="domain" description="CusB-like beta-barrel" evidence="3">
    <location>
        <begin position="190"/>
        <end position="263"/>
    </location>
</feature>
<dbReference type="NCBIfam" id="TIGR01730">
    <property type="entry name" value="RND_mfp"/>
    <property type="match status" value="1"/>
</dbReference>
<feature type="domain" description="YknX-like C-terminal permuted SH3-like" evidence="4">
    <location>
        <begin position="270"/>
        <end position="335"/>
    </location>
</feature>
<evidence type="ECO:0000313" key="6">
    <source>
        <dbReference type="Proteomes" id="UP000266693"/>
    </source>
</evidence>
<feature type="chain" id="PRO_5017439326" evidence="2">
    <location>
        <begin position="22"/>
        <end position="353"/>
    </location>
</feature>
<sequence>MRTLALGALALATAACGNSDAQTKAGREPPLVTAAAVQPTRFVERIEAVGTARANEQVTLTAPVTERIVRLNFSDGEYVSRGQTIATLATGQETAQLAQASAVAREANKQLDRLEALRARGFATASAVDQQTALAGQARAQASEARASISDRVIRAPFSGYASLRNISAGAVVSAGTEIATISDISRIKLDFTVPETLLSAIAPGQPIEARSAAYPEQPFRGSIDTIDPVLNPETRAVTVRAILPNIDRKLKPGMLLTVGIESAARTSPAVPELAIVGEGQDSFVFTLDKGVARRTKVATGLRQNGMVEVTDGLRPGTRVVTEGVVKLTDGQRVRLAGAQNAQPARPQVQAGN</sequence>
<protein>
    <submittedName>
        <fullName evidence="5">Efflux RND transporter periplasmic adaptor subunit</fullName>
    </submittedName>
</protein>
<dbReference type="PANTHER" id="PTHR30469">
    <property type="entry name" value="MULTIDRUG RESISTANCE PROTEIN MDTA"/>
    <property type="match status" value="1"/>
</dbReference>
<dbReference type="OrthoDB" id="9806939at2"/>
<accession>A0A396RN53</accession>
<dbReference type="Gene3D" id="2.40.30.170">
    <property type="match status" value="1"/>
</dbReference>
<name>A0A396RN53_9SPHN</name>
<feature type="signal peptide" evidence="2">
    <location>
        <begin position="1"/>
        <end position="21"/>
    </location>
</feature>
<dbReference type="InterPro" id="IPR006143">
    <property type="entry name" value="RND_pump_MFP"/>
</dbReference>
<dbReference type="GO" id="GO:1990281">
    <property type="term" value="C:efflux pump complex"/>
    <property type="evidence" value="ECO:0007669"/>
    <property type="project" value="TreeGrafter"/>
</dbReference>
<dbReference type="Proteomes" id="UP000266693">
    <property type="component" value="Unassembled WGS sequence"/>
</dbReference>
<dbReference type="AlphaFoldDB" id="A0A396RN53"/>
<dbReference type="FunFam" id="2.40.30.170:FF:000010">
    <property type="entry name" value="Efflux RND transporter periplasmic adaptor subunit"/>
    <property type="match status" value="1"/>
</dbReference>
<dbReference type="Gene3D" id="2.40.420.20">
    <property type="match status" value="1"/>
</dbReference>
<comment type="similarity">
    <text evidence="1">Belongs to the membrane fusion protein (MFP) (TC 8.A.1) family.</text>
</comment>
<dbReference type="PANTHER" id="PTHR30469:SF16">
    <property type="entry name" value="HAE1 FAMILY EFFLUX PUMP MFP COMPONENT"/>
    <property type="match status" value="1"/>
</dbReference>
<dbReference type="InterPro" id="IPR058792">
    <property type="entry name" value="Beta-barrel_RND_2"/>
</dbReference>
<evidence type="ECO:0000256" key="2">
    <source>
        <dbReference type="SAM" id="SignalP"/>
    </source>
</evidence>
<dbReference type="SUPFAM" id="SSF111369">
    <property type="entry name" value="HlyD-like secretion proteins"/>
    <property type="match status" value="1"/>
</dbReference>
<comment type="caution">
    <text evidence="5">The sequence shown here is derived from an EMBL/GenBank/DDBJ whole genome shotgun (WGS) entry which is preliminary data.</text>
</comment>